<reference evidence="1 2" key="1">
    <citation type="submission" date="2020-09" db="EMBL/GenBank/DDBJ databases">
        <title>De no assembly of potato wild relative species, Solanum commersonii.</title>
        <authorList>
            <person name="Cho K."/>
        </authorList>
    </citation>
    <scope>NUCLEOTIDE SEQUENCE [LARGE SCALE GENOMIC DNA]</scope>
    <source>
        <strain evidence="1">LZ3.2</strain>
        <tissue evidence="1">Leaf</tissue>
    </source>
</reference>
<dbReference type="Proteomes" id="UP000824120">
    <property type="component" value="Chromosome 6"/>
</dbReference>
<dbReference type="EMBL" id="JACXVP010000006">
    <property type="protein sequence ID" value="KAG5598319.1"/>
    <property type="molecule type" value="Genomic_DNA"/>
</dbReference>
<dbReference type="OrthoDB" id="1302676at2759"/>
<evidence type="ECO:0000313" key="2">
    <source>
        <dbReference type="Proteomes" id="UP000824120"/>
    </source>
</evidence>
<dbReference type="AlphaFoldDB" id="A0A9J5YEQ7"/>
<keyword evidence="2" id="KW-1185">Reference proteome</keyword>
<name>A0A9J5YEQ7_SOLCO</name>
<gene>
    <name evidence="1" type="ORF">H5410_029689</name>
</gene>
<comment type="caution">
    <text evidence="1">The sequence shown here is derived from an EMBL/GenBank/DDBJ whole genome shotgun (WGS) entry which is preliminary data.</text>
</comment>
<protein>
    <submittedName>
        <fullName evidence="1">Uncharacterized protein</fullName>
    </submittedName>
</protein>
<proteinExistence type="predicted"/>
<evidence type="ECO:0000313" key="1">
    <source>
        <dbReference type="EMBL" id="KAG5598319.1"/>
    </source>
</evidence>
<sequence length="70" mass="8521">MGYGSGCIGLSIIYFMISTGNMKWLARIIEELEHKIIMRRRKKRQSQRNSEEERENHSRIRRCWRNGFDF</sequence>
<accession>A0A9J5YEQ7</accession>
<organism evidence="1 2">
    <name type="scientific">Solanum commersonii</name>
    <name type="common">Commerson's wild potato</name>
    <name type="synonym">Commerson's nightshade</name>
    <dbReference type="NCBI Taxonomy" id="4109"/>
    <lineage>
        <taxon>Eukaryota</taxon>
        <taxon>Viridiplantae</taxon>
        <taxon>Streptophyta</taxon>
        <taxon>Embryophyta</taxon>
        <taxon>Tracheophyta</taxon>
        <taxon>Spermatophyta</taxon>
        <taxon>Magnoliopsida</taxon>
        <taxon>eudicotyledons</taxon>
        <taxon>Gunneridae</taxon>
        <taxon>Pentapetalae</taxon>
        <taxon>asterids</taxon>
        <taxon>lamiids</taxon>
        <taxon>Solanales</taxon>
        <taxon>Solanaceae</taxon>
        <taxon>Solanoideae</taxon>
        <taxon>Solaneae</taxon>
        <taxon>Solanum</taxon>
    </lineage>
</organism>